<evidence type="ECO:0000313" key="4">
    <source>
        <dbReference type="Proteomes" id="UP000410492"/>
    </source>
</evidence>
<feature type="domain" description="DUF4780" evidence="2">
    <location>
        <begin position="161"/>
        <end position="328"/>
    </location>
</feature>
<reference evidence="3 4" key="1">
    <citation type="submission" date="2019-01" db="EMBL/GenBank/DDBJ databases">
        <authorList>
            <person name="Sayadi A."/>
        </authorList>
    </citation>
    <scope>NUCLEOTIDE SEQUENCE [LARGE SCALE GENOMIC DNA]</scope>
</reference>
<gene>
    <name evidence="3" type="ORF">CALMAC_LOCUS17766</name>
</gene>
<dbReference type="AlphaFoldDB" id="A0A653DIV1"/>
<evidence type="ECO:0000259" key="2">
    <source>
        <dbReference type="Pfam" id="PF16012"/>
    </source>
</evidence>
<feature type="region of interest" description="Disordered" evidence="1">
    <location>
        <begin position="118"/>
        <end position="138"/>
    </location>
</feature>
<evidence type="ECO:0000313" key="3">
    <source>
        <dbReference type="EMBL" id="VEN59919.1"/>
    </source>
</evidence>
<dbReference type="InterPro" id="IPR031961">
    <property type="entry name" value="DUF4780"/>
</dbReference>
<dbReference type="Proteomes" id="UP000410492">
    <property type="component" value="Unassembled WGS sequence"/>
</dbReference>
<accession>A0A653DIV1</accession>
<dbReference type="EMBL" id="CAACVG010012228">
    <property type="protein sequence ID" value="VEN59919.1"/>
    <property type="molecule type" value="Genomic_DNA"/>
</dbReference>
<dbReference type="OrthoDB" id="6764048at2759"/>
<keyword evidence="4" id="KW-1185">Reference proteome</keyword>
<name>A0A653DIV1_CALMS</name>
<proteinExistence type="predicted"/>
<sequence length="342" mass="39068">MEHIQNNKTEDKSVRLSLERRRATAMVQEVRRALSLPSGVSSLYRMESKKTVEKKMSGAQRMKKASTEIRKNLNAYDRHYAVNFDKMRQQKVKKECFTPGANPFKWVSPAYKASTSSLKPEATVTSQTSRPSRQYESPHIPSVAFTPLSIANEEEPEKIGKMGIAHPNHPSTKLSDDQCQIIQNNLIYEFLKCQDGTGPQLKDIFVNDNVVWLKTANEYSRKWLYENIPRFEPWQGARLKIGRAFELKGLVRVITCLPKSMDDIESDKIFEMLKAQNKGLNTDKWTLIKTLPGPIGKTYVLQIDSESLKVLQQLHFEPFLGLSKVTFTLVTPSTDIQVDPEF</sequence>
<feature type="compositionally biased region" description="Polar residues" evidence="1">
    <location>
        <begin position="118"/>
        <end position="135"/>
    </location>
</feature>
<dbReference type="Pfam" id="PF16012">
    <property type="entry name" value="DUF4780"/>
    <property type="match status" value="1"/>
</dbReference>
<organism evidence="3 4">
    <name type="scientific">Callosobruchus maculatus</name>
    <name type="common">Southern cowpea weevil</name>
    <name type="synonym">Pulse bruchid</name>
    <dbReference type="NCBI Taxonomy" id="64391"/>
    <lineage>
        <taxon>Eukaryota</taxon>
        <taxon>Metazoa</taxon>
        <taxon>Ecdysozoa</taxon>
        <taxon>Arthropoda</taxon>
        <taxon>Hexapoda</taxon>
        <taxon>Insecta</taxon>
        <taxon>Pterygota</taxon>
        <taxon>Neoptera</taxon>
        <taxon>Endopterygota</taxon>
        <taxon>Coleoptera</taxon>
        <taxon>Polyphaga</taxon>
        <taxon>Cucujiformia</taxon>
        <taxon>Chrysomeloidea</taxon>
        <taxon>Chrysomelidae</taxon>
        <taxon>Bruchinae</taxon>
        <taxon>Bruchini</taxon>
        <taxon>Callosobruchus</taxon>
    </lineage>
</organism>
<protein>
    <recommendedName>
        <fullName evidence="2">DUF4780 domain-containing protein</fullName>
    </recommendedName>
</protein>
<evidence type="ECO:0000256" key="1">
    <source>
        <dbReference type="SAM" id="MobiDB-lite"/>
    </source>
</evidence>